<dbReference type="InterPro" id="IPR051320">
    <property type="entry name" value="Viral_Replic_Matur_Polypro"/>
</dbReference>
<dbReference type="Pfam" id="PF17919">
    <property type="entry name" value="RT_RNaseH_2"/>
    <property type="match status" value="1"/>
</dbReference>
<dbReference type="SUPFAM" id="SSF56672">
    <property type="entry name" value="DNA/RNA polymerases"/>
    <property type="match status" value="1"/>
</dbReference>
<dbReference type="PANTHER" id="PTHR33064:SF37">
    <property type="entry name" value="RIBONUCLEASE H"/>
    <property type="match status" value="1"/>
</dbReference>
<reference evidence="2" key="1">
    <citation type="submission" date="2021-03" db="EMBL/GenBank/DDBJ databases">
        <title>Draft genome sequence of rust myrtle Austropuccinia psidii MF-1, a brazilian biotype.</title>
        <authorList>
            <person name="Quecine M.C."/>
            <person name="Pachon D.M.R."/>
            <person name="Bonatelli M.L."/>
            <person name="Correr F.H."/>
            <person name="Franceschini L.M."/>
            <person name="Leite T.F."/>
            <person name="Margarido G.R.A."/>
            <person name="Almeida C.A."/>
            <person name="Ferrarezi J.A."/>
            <person name="Labate C.A."/>
        </authorList>
    </citation>
    <scope>NUCLEOTIDE SEQUENCE</scope>
    <source>
        <strain evidence="2">MF-1</strain>
    </source>
</reference>
<evidence type="ECO:0000313" key="2">
    <source>
        <dbReference type="EMBL" id="MBW0510036.1"/>
    </source>
</evidence>
<name>A0A9Q3E0I2_9BASI</name>
<comment type="caution">
    <text evidence="2">The sequence shown here is derived from an EMBL/GenBank/DDBJ whole genome shotgun (WGS) entry which is preliminary data.</text>
</comment>
<dbReference type="Proteomes" id="UP000765509">
    <property type="component" value="Unassembled WGS sequence"/>
</dbReference>
<gene>
    <name evidence="2" type="ORF">O181_049751</name>
</gene>
<dbReference type="OrthoDB" id="3095879at2759"/>
<proteinExistence type="predicted"/>
<feature type="domain" description="Reverse transcriptase/retrotransposon-derived protein RNase H-like" evidence="1">
    <location>
        <begin position="88"/>
        <end position="133"/>
    </location>
</feature>
<dbReference type="InterPro" id="IPR041577">
    <property type="entry name" value="RT_RNaseH_2"/>
</dbReference>
<sequence>MFAEVSKFLFHVSSVEYLGYIVSSEGLYMDNAKVQKIHNLPPQKTSTLFNNSLVLQTSTSISSRIIQRLLVDSQNSSKKDSIFLLLNEEGLRHFHQLKKAFTTFPILSHFNSSLPTIVETDASDYGLGSVLSQ</sequence>
<keyword evidence="3" id="KW-1185">Reference proteome</keyword>
<dbReference type="PANTHER" id="PTHR33064">
    <property type="entry name" value="POL PROTEIN"/>
    <property type="match status" value="1"/>
</dbReference>
<accession>A0A9Q3E0I2</accession>
<evidence type="ECO:0000313" key="3">
    <source>
        <dbReference type="Proteomes" id="UP000765509"/>
    </source>
</evidence>
<protein>
    <recommendedName>
        <fullName evidence="1">Reverse transcriptase/retrotransposon-derived protein RNase H-like domain-containing protein</fullName>
    </recommendedName>
</protein>
<dbReference type="EMBL" id="AVOT02021295">
    <property type="protein sequence ID" value="MBW0510036.1"/>
    <property type="molecule type" value="Genomic_DNA"/>
</dbReference>
<dbReference type="AlphaFoldDB" id="A0A9Q3E0I2"/>
<dbReference type="InterPro" id="IPR043502">
    <property type="entry name" value="DNA/RNA_pol_sf"/>
</dbReference>
<organism evidence="2 3">
    <name type="scientific">Austropuccinia psidii MF-1</name>
    <dbReference type="NCBI Taxonomy" id="1389203"/>
    <lineage>
        <taxon>Eukaryota</taxon>
        <taxon>Fungi</taxon>
        <taxon>Dikarya</taxon>
        <taxon>Basidiomycota</taxon>
        <taxon>Pucciniomycotina</taxon>
        <taxon>Pucciniomycetes</taxon>
        <taxon>Pucciniales</taxon>
        <taxon>Sphaerophragmiaceae</taxon>
        <taxon>Austropuccinia</taxon>
    </lineage>
</organism>
<evidence type="ECO:0000259" key="1">
    <source>
        <dbReference type="Pfam" id="PF17919"/>
    </source>
</evidence>